<dbReference type="InterPro" id="IPR057541">
    <property type="entry name" value="PACS1/2_N"/>
</dbReference>
<feature type="domain" description="Phosphofurin acidic cluster sorting protein 1/2 N-terminal C2" evidence="5">
    <location>
        <begin position="12"/>
        <end position="177"/>
    </location>
</feature>
<feature type="region of interest" description="Disordered" evidence="3">
    <location>
        <begin position="419"/>
        <end position="451"/>
    </location>
</feature>
<feature type="compositionally biased region" description="Acidic residues" evidence="3">
    <location>
        <begin position="191"/>
        <end position="207"/>
    </location>
</feature>
<name>A0AAF3ESK6_9BILA</name>
<reference evidence="7" key="1">
    <citation type="submission" date="2024-02" db="UniProtKB">
        <authorList>
            <consortium name="WormBaseParasite"/>
        </authorList>
    </citation>
    <scope>IDENTIFICATION</scope>
</reference>
<proteinExistence type="inferred from homology"/>
<dbReference type="AlphaFoldDB" id="A0AAF3ESK6"/>
<feature type="region of interest" description="Disordered" evidence="3">
    <location>
        <begin position="188"/>
        <end position="224"/>
    </location>
</feature>
<evidence type="ECO:0000256" key="3">
    <source>
        <dbReference type="SAM" id="MobiDB-lite"/>
    </source>
</evidence>
<comment type="similarity">
    <text evidence="1">Belongs to the PACS family.</text>
</comment>
<dbReference type="Pfam" id="PF10254">
    <property type="entry name" value="Pacs-1"/>
    <property type="match status" value="1"/>
</dbReference>
<evidence type="ECO:0000313" key="7">
    <source>
        <dbReference type="WBParaSite" id="MBELARI_LOCUS17125"/>
    </source>
</evidence>
<dbReference type="PANTHER" id="PTHR13280:SF17">
    <property type="entry name" value="KRUEPPEL TARGET AT 95D, ISOFORM A"/>
    <property type="match status" value="1"/>
</dbReference>
<feature type="region of interest" description="Disordered" evidence="3">
    <location>
        <begin position="655"/>
        <end position="698"/>
    </location>
</feature>
<evidence type="ECO:0000259" key="5">
    <source>
        <dbReference type="Pfam" id="PF25332"/>
    </source>
</evidence>
<evidence type="ECO:0000256" key="1">
    <source>
        <dbReference type="ARBA" id="ARBA00008590"/>
    </source>
</evidence>
<evidence type="ECO:0000259" key="4">
    <source>
        <dbReference type="Pfam" id="PF10254"/>
    </source>
</evidence>
<evidence type="ECO:0000313" key="6">
    <source>
        <dbReference type="Proteomes" id="UP000887575"/>
    </source>
</evidence>
<dbReference type="PANTHER" id="PTHR13280">
    <property type="entry name" value="PHOSPHOFURIN ACIDIC CLUSTER SORTING PROTEIN"/>
    <property type="match status" value="1"/>
</dbReference>
<keyword evidence="2" id="KW-0597">Phosphoprotein</keyword>
<dbReference type="InterPro" id="IPR019381">
    <property type="entry name" value="PACS1/2_C"/>
</dbReference>
<feature type="domain" description="Phosphofurin acidic cluster sorting protein 1/2 C-terminal" evidence="4">
    <location>
        <begin position="487"/>
        <end position="843"/>
    </location>
</feature>
<dbReference type="WBParaSite" id="MBELARI_LOCUS17125">
    <property type="protein sequence ID" value="MBELARI_LOCUS17125"/>
    <property type="gene ID" value="MBELARI_LOCUS17125"/>
</dbReference>
<organism evidence="6 7">
    <name type="scientific">Mesorhabditis belari</name>
    <dbReference type="NCBI Taxonomy" id="2138241"/>
    <lineage>
        <taxon>Eukaryota</taxon>
        <taxon>Metazoa</taxon>
        <taxon>Ecdysozoa</taxon>
        <taxon>Nematoda</taxon>
        <taxon>Chromadorea</taxon>
        <taxon>Rhabditida</taxon>
        <taxon>Rhabditina</taxon>
        <taxon>Rhabditomorpha</taxon>
        <taxon>Rhabditoidea</taxon>
        <taxon>Rhabditidae</taxon>
        <taxon>Mesorhabditinae</taxon>
        <taxon>Mesorhabditis</taxon>
    </lineage>
</organism>
<dbReference type="Proteomes" id="UP000887575">
    <property type="component" value="Unassembled WGS sequence"/>
</dbReference>
<feature type="compositionally biased region" description="Polar residues" evidence="3">
    <location>
        <begin position="419"/>
        <end position="437"/>
    </location>
</feature>
<dbReference type="Pfam" id="PF25332">
    <property type="entry name" value="C2_PACS_N"/>
    <property type="match status" value="1"/>
</dbReference>
<evidence type="ECO:0000256" key="2">
    <source>
        <dbReference type="ARBA" id="ARBA00022553"/>
    </source>
</evidence>
<protein>
    <submittedName>
        <fullName evidence="7">Uncharacterized protein</fullName>
    </submittedName>
</protein>
<dbReference type="GO" id="GO:0072659">
    <property type="term" value="P:protein localization to plasma membrane"/>
    <property type="evidence" value="ECO:0007669"/>
    <property type="project" value="TreeGrafter"/>
</dbReference>
<sequence>MDRPKKNNNGVVPMRLLANWDIDRTGNDVVQRICNLSVNRLQLNTFGTQIHNLVITAKLQGHKRTLRSNEIPITPQNGGLDVDLDITFNIQYPHFLKRKINVLQLLIQRRRKYKNRPIPGGFKTLAIGLVNLTQLLQQGTLREILLWNTDDLQKENSPNVQSIGRINFGICQTQPLDFEVTTNKEKGLGELSEDTESESEEEGEGAVDSDHQETPSGLNRNNNRMRENHMRNKLVHRKNLKQKIVSLLRKFKVPEEEETAYPPSASASVARAPTAKELEALFEELDDLSDSGPEGMAADEVSIGSNPRPGLQPYFSREKLPGLPAILDDRVSESEGEPEEVDWSSDAEFRRDRVVKDEDIEKIAYSEALPGPGLYHHVRKSSLTDTTNKITALPRASIQPTLSEKLGSSASRNTITHSLTAGSIATSGPSTPSASFSRETRREGAQRNASLGENILSMSETSILLSTNDCIWIYSPSDLPNGFSTPLKMIPCATLQSVKTILGQIVQKLHNFCNSNSSRPPLTWIGVLGNDKLIAYVLRAYVELVAHRSSSPFMSSIRFALIPPPNSLVGRLLLGLDSQLDCLSRDVWERCGDMNQIDLKILWERVEGWPKSNTSGCVNLPIGEALLQMPEKEGQSVDSSRLFVPFLAEVRVGQQDSEIEGSDSAVNSPREIEKESASPQSIFLSGSPPASPQNRHETQEMHVEYWLGQNSQEFGLSSLVSSSTTAQPLTPITKKEGKGSLKTNFRTLLITRACAQPLLSLTFVKEKRKEKMLHKLGMKNRQKSENENPPVQVGNLSRLLCSGTQKNSQLLVCVDGQMFPSVRFFQTSSQWPTHVRALPVALLSPIPSLSC</sequence>
<accession>A0AAF3ESK6</accession>
<keyword evidence="6" id="KW-1185">Reference proteome</keyword>